<dbReference type="EMBL" id="JBHTKL010000001">
    <property type="protein sequence ID" value="MFD1017843.1"/>
    <property type="molecule type" value="Genomic_DNA"/>
</dbReference>
<organism evidence="4 5">
    <name type="scientific">Thalassobacillus hwangdonensis</name>
    <dbReference type="NCBI Taxonomy" id="546108"/>
    <lineage>
        <taxon>Bacteria</taxon>
        <taxon>Bacillati</taxon>
        <taxon>Bacillota</taxon>
        <taxon>Bacilli</taxon>
        <taxon>Bacillales</taxon>
        <taxon>Bacillaceae</taxon>
        <taxon>Thalassobacillus</taxon>
    </lineage>
</organism>
<keyword evidence="1" id="KW-0547">Nucleotide-binding</keyword>
<accession>A0ABW3KZU5</accession>
<dbReference type="Gene3D" id="3.10.20.30">
    <property type="match status" value="1"/>
</dbReference>
<dbReference type="InterPro" id="IPR012675">
    <property type="entry name" value="Beta-grasp_dom_sf"/>
</dbReference>
<dbReference type="PANTHER" id="PTHR33359:SF1">
    <property type="entry name" value="MOLYBDOPTERIN SYNTHASE SULFUR CARRIER SUBUNIT"/>
    <property type="match status" value="1"/>
</dbReference>
<comment type="caution">
    <text evidence="4">The sequence shown here is derived from an EMBL/GenBank/DDBJ whole genome shotgun (WGS) entry which is preliminary data.</text>
</comment>
<evidence type="ECO:0000256" key="1">
    <source>
        <dbReference type="ARBA" id="ARBA00022741"/>
    </source>
</evidence>
<comment type="similarity">
    <text evidence="2">Belongs to the MoaD family.</text>
</comment>
<evidence type="ECO:0000313" key="5">
    <source>
        <dbReference type="Proteomes" id="UP001596990"/>
    </source>
</evidence>
<evidence type="ECO:0000313" key="4">
    <source>
        <dbReference type="EMBL" id="MFD1017843.1"/>
    </source>
</evidence>
<dbReference type="CDD" id="cd00754">
    <property type="entry name" value="Ubl_MoaD"/>
    <property type="match status" value="1"/>
</dbReference>
<keyword evidence="5" id="KW-1185">Reference proteome</keyword>
<evidence type="ECO:0000256" key="2">
    <source>
        <dbReference type="ARBA" id="ARBA00024200"/>
    </source>
</evidence>
<dbReference type="PANTHER" id="PTHR33359">
    <property type="entry name" value="MOLYBDOPTERIN SYNTHASE SULFUR CARRIER SUBUNIT"/>
    <property type="match status" value="1"/>
</dbReference>
<name>A0ABW3KZU5_9BACI</name>
<evidence type="ECO:0000256" key="3">
    <source>
        <dbReference type="ARBA" id="ARBA00024247"/>
    </source>
</evidence>
<proteinExistence type="inferred from homology"/>
<gene>
    <name evidence="4" type="primary">moaD</name>
    <name evidence="4" type="ORF">ACFQ2J_01415</name>
</gene>
<sequence length="77" mass="8343">MINILLFAGLQEKVGKESVQLDIEAGTIQSLRKQLKENYQLDEIDTAMAAINEEYATDESTVTLGDTVAFIPPVSGG</sequence>
<dbReference type="NCBIfam" id="TIGR01682">
    <property type="entry name" value="moaD"/>
    <property type="match status" value="1"/>
</dbReference>
<dbReference type="SUPFAM" id="SSF54285">
    <property type="entry name" value="MoaD/ThiS"/>
    <property type="match status" value="1"/>
</dbReference>
<dbReference type="InterPro" id="IPR003749">
    <property type="entry name" value="ThiS/MoaD-like"/>
</dbReference>
<reference evidence="5" key="1">
    <citation type="journal article" date="2019" name="Int. J. Syst. Evol. Microbiol.">
        <title>The Global Catalogue of Microorganisms (GCM) 10K type strain sequencing project: providing services to taxonomists for standard genome sequencing and annotation.</title>
        <authorList>
            <consortium name="The Broad Institute Genomics Platform"/>
            <consortium name="The Broad Institute Genome Sequencing Center for Infectious Disease"/>
            <person name="Wu L."/>
            <person name="Ma J."/>
        </authorList>
    </citation>
    <scope>NUCLEOTIDE SEQUENCE [LARGE SCALE GENOMIC DNA]</scope>
    <source>
        <strain evidence="5">CCUG 56607</strain>
    </source>
</reference>
<protein>
    <recommendedName>
        <fullName evidence="3">Molybdopterin synthase sulfur carrier subunit</fullName>
    </recommendedName>
</protein>
<dbReference type="InterPro" id="IPR044672">
    <property type="entry name" value="MOCS2A"/>
</dbReference>
<dbReference type="InterPro" id="IPR016155">
    <property type="entry name" value="Mopterin_synth/thiamin_S_b"/>
</dbReference>
<dbReference type="Pfam" id="PF02597">
    <property type="entry name" value="ThiS"/>
    <property type="match status" value="1"/>
</dbReference>
<dbReference type="RefSeq" id="WP_386055892.1">
    <property type="nucleotide sequence ID" value="NZ_JBHTKL010000001.1"/>
</dbReference>
<dbReference type="Proteomes" id="UP001596990">
    <property type="component" value="Unassembled WGS sequence"/>
</dbReference>